<sequence>MKGRNSLPYFISKRLSAYRNNSFTKLISKIAIGSVALGVGALILAFSIFYGFKEGIEDKLFLHVGHLNVEKFTMNRSKEEPPVNVNNSDLYKFKEELPHVENVYNYAHKWGLLKSKEEVAGLLIKGLSKEYKTERWDKEIVAGSFPKLEVEKNGTKEIMISKSLASKMHLEVNDDIIIYFIQKPPKARKMKISGIYSTGLEDFDDMVAYGDINLVRRLNNWGDSLVGGMEIIVDDFDKVDNIGDEIDENFVDVHLHMRSVKDKYAHFFDWFHMLYNNVWIFLIVIVSVAIFNVISIMLILIMERTAMIGTFKALGANNSLLQKIFIFDGIRMAIKGMVIGNAVALIFGVIQLQFKLIPLEASTYYLDHVPFSFHWDSIFLINLTIVILTSLGLLIPSSIVLGISPIKSIKFN</sequence>
<keyword evidence="3" id="KW-1003">Cell membrane</keyword>
<keyword evidence="4 7" id="KW-0812">Transmembrane</keyword>
<evidence type="ECO:0000313" key="10">
    <source>
        <dbReference type="EMBL" id="OHX65619.1"/>
    </source>
</evidence>
<reference evidence="10 11" key="1">
    <citation type="journal article" date="2012" name="Int. J. Syst. Evol. Microbiol.">
        <title>Flammeovirga pacifica sp. nov., isolated from deep-sea sediment.</title>
        <authorList>
            <person name="Xu H."/>
            <person name="Fu Y."/>
            <person name="Yang N."/>
            <person name="Ding Z."/>
            <person name="Lai Q."/>
            <person name="Zeng R."/>
        </authorList>
    </citation>
    <scope>NUCLEOTIDE SEQUENCE [LARGE SCALE GENOMIC DNA]</scope>
    <source>
        <strain evidence="11">DSM 24597 / LMG 26175 / WPAGA1</strain>
    </source>
</reference>
<dbReference type="PANTHER" id="PTHR30489">
    <property type="entry name" value="LIPOPROTEIN-RELEASING SYSTEM TRANSMEMBRANE PROTEIN LOLE"/>
    <property type="match status" value="1"/>
</dbReference>
<accession>A0A1S1YX72</accession>
<dbReference type="OrthoDB" id="1522670at2"/>
<dbReference type="Pfam" id="PF12704">
    <property type="entry name" value="MacB_PCD"/>
    <property type="match status" value="1"/>
</dbReference>
<feature type="domain" description="ABC3 transporter permease C-terminal" evidence="8">
    <location>
        <begin position="279"/>
        <end position="405"/>
    </location>
</feature>
<keyword evidence="11" id="KW-1185">Reference proteome</keyword>
<comment type="subcellular location">
    <subcellularLocation>
        <location evidence="1">Cell membrane</location>
        <topology evidence="1">Multi-pass membrane protein</topology>
    </subcellularLocation>
</comment>
<dbReference type="InterPro" id="IPR003838">
    <property type="entry name" value="ABC3_permease_C"/>
</dbReference>
<evidence type="ECO:0000256" key="5">
    <source>
        <dbReference type="ARBA" id="ARBA00022989"/>
    </source>
</evidence>
<dbReference type="GO" id="GO:0044874">
    <property type="term" value="P:lipoprotein localization to outer membrane"/>
    <property type="evidence" value="ECO:0007669"/>
    <property type="project" value="TreeGrafter"/>
</dbReference>
<dbReference type="STRING" id="915059.NH26_04275"/>
<evidence type="ECO:0000256" key="4">
    <source>
        <dbReference type="ARBA" id="ARBA00022692"/>
    </source>
</evidence>
<name>A0A1S1YX72_FLAPC</name>
<dbReference type="InterPro" id="IPR025857">
    <property type="entry name" value="MacB_PCD"/>
</dbReference>
<feature type="transmembrane region" description="Helical" evidence="7">
    <location>
        <begin position="338"/>
        <end position="357"/>
    </location>
</feature>
<dbReference type="Pfam" id="PF02687">
    <property type="entry name" value="FtsX"/>
    <property type="match status" value="1"/>
</dbReference>
<dbReference type="GO" id="GO:0098797">
    <property type="term" value="C:plasma membrane protein complex"/>
    <property type="evidence" value="ECO:0007669"/>
    <property type="project" value="TreeGrafter"/>
</dbReference>
<evidence type="ECO:0000259" key="8">
    <source>
        <dbReference type="Pfam" id="PF02687"/>
    </source>
</evidence>
<organism evidence="10 11">
    <name type="scientific">Flammeovirga pacifica</name>
    <dbReference type="NCBI Taxonomy" id="915059"/>
    <lineage>
        <taxon>Bacteria</taxon>
        <taxon>Pseudomonadati</taxon>
        <taxon>Bacteroidota</taxon>
        <taxon>Cytophagia</taxon>
        <taxon>Cytophagales</taxon>
        <taxon>Flammeovirgaceae</taxon>
        <taxon>Flammeovirga</taxon>
    </lineage>
</organism>
<keyword evidence="5 7" id="KW-1133">Transmembrane helix</keyword>
<comment type="similarity">
    <text evidence="2">Belongs to the ABC-4 integral membrane protein family. LolC/E subfamily.</text>
</comment>
<evidence type="ECO:0000256" key="3">
    <source>
        <dbReference type="ARBA" id="ARBA00022475"/>
    </source>
</evidence>
<feature type="transmembrane region" description="Helical" evidence="7">
    <location>
        <begin position="30"/>
        <end position="52"/>
    </location>
</feature>
<dbReference type="AlphaFoldDB" id="A0A1S1YX72"/>
<dbReference type="EMBL" id="JRYR02000001">
    <property type="protein sequence ID" value="OHX65619.1"/>
    <property type="molecule type" value="Genomic_DNA"/>
</dbReference>
<evidence type="ECO:0000313" key="11">
    <source>
        <dbReference type="Proteomes" id="UP000179797"/>
    </source>
</evidence>
<feature type="domain" description="MacB-like periplasmic core" evidence="9">
    <location>
        <begin position="30"/>
        <end position="247"/>
    </location>
</feature>
<dbReference type="RefSeq" id="WP_044222046.1">
    <property type="nucleotide sequence ID" value="NZ_JRYR02000001.1"/>
</dbReference>
<proteinExistence type="inferred from homology"/>
<feature type="transmembrane region" description="Helical" evidence="7">
    <location>
        <begin position="377"/>
        <end position="403"/>
    </location>
</feature>
<evidence type="ECO:0000259" key="9">
    <source>
        <dbReference type="Pfam" id="PF12704"/>
    </source>
</evidence>
<feature type="transmembrane region" description="Helical" evidence="7">
    <location>
        <begin position="278"/>
        <end position="302"/>
    </location>
</feature>
<evidence type="ECO:0000256" key="1">
    <source>
        <dbReference type="ARBA" id="ARBA00004651"/>
    </source>
</evidence>
<keyword evidence="6 7" id="KW-0472">Membrane</keyword>
<comment type="caution">
    <text evidence="10">The sequence shown here is derived from an EMBL/GenBank/DDBJ whole genome shotgun (WGS) entry which is preliminary data.</text>
</comment>
<evidence type="ECO:0008006" key="12">
    <source>
        <dbReference type="Google" id="ProtNLM"/>
    </source>
</evidence>
<protein>
    <recommendedName>
        <fullName evidence="12">ABC transporter permease</fullName>
    </recommendedName>
</protein>
<evidence type="ECO:0000256" key="6">
    <source>
        <dbReference type="ARBA" id="ARBA00023136"/>
    </source>
</evidence>
<dbReference type="InterPro" id="IPR051447">
    <property type="entry name" value="Lipoprotein-release_system"/>
</dbReference>
<evidence type="ECO:0000256" key="7">
    <source>
        <dbReference type="SAM" id="Phobius"/>
    </source>
</evidence>
<dbReference type="Proteomes" id="UP000179797">
    <property type="component" value="Unassembled WGS sequence"/>
</dbReference>
<dbReference type="PANTHER" id="PTHR30489:SF0">
    <property type="entry name" value="LIPOPROTEIN-RELEASING SYSTEM TRANSMEMBRANE PROTEIN LOLE"/>
    <property type="match status" value="1"/>
</dbReference>
<gene>
    <name evidence="10" type="ORF">NH26_04275</name>
</gene>
<evidence type="ECO:0000256" key="2">
    <source>
        <dbReference type="ARBA" id="ARBA00005236"/>
    </source>
</evidence>